<dbReference type="PANTHER" id="PTHR30290">
    <property type="entry name" value="PERIPLASMIC BINDING COMPONENT OF ABC TRANSPORTER"/>
    <property type="match status" value="1"/>
</dbReference>
<dbReference type="Gene3D" id="3.10.105.10">
    <property type="entry name" value="Dipeptide-binding Protein, Domain 3"/>
    <property type="match status" value="1"/>
</dbReference>
<sequence length="543" mass="59103">MRRSRISRGLVGTGLVAIALSACSSGGAPPSGDPTTSAGGDPTAPPAITDVHLQDPDIDDHEPQYGGTLRFLARLDADQIDPHVATDTTGIISGALVYEGLVENVRGEIEPLLAESWEISEDQLTYTFDLREDVVFHSGRPMAAEDVIYSLERVMDPATLAPNASSYSAIESLEAPDPSTLVINLSRPHSPMLFLLSALSSSVVDREVVESTGLDTPPGGGTGPFVFAEHNVGRNLRLTANENYWHPELPYLEGIDFTFNPDDNARAAAIRSNSVDLLFRPAPEFIDSLKEDENLKWYGGSGSLSLHLLLNTAREPFDDERVRQAIFLALDRQELLDVANQGQGIPLNGGYLPPDRMGGLQEAVYGEPDLERARELLAEAGYEDGFEAELTVIGTSAFQVRQAEVEQAQLAQIGIEITINPVDAAVSREITGSGDFDMYQSGFGLRADPDERFSAAFTTDGGLNYANWSDEEFDALIEEARASASQEERAELYQQADRILAERGPAAFTILTADYDVVWENVMGYRGDSTPSFSIYKHLWLAQ</sequence>
<dbReference type="InterPro" id="IPR039424">
    <property type="entry name" value="SBP_5"/>
</dbReference>
<organism evidence="4 5">
    <name type="scientific">Georgenia faecalis</name>
    <dbReference type="NCBI Taxonomy" id="2483799"/>
    <lineage>
        <taxon>Bacteria</taxon>
        <taxon>Bacillati</taxon>
        <taxon>Actinomycetota</taxon>
        <taxon>Actinomycetes</taxon>
        <taxon>Micrococcales</taxon>
        <taxon>Bogoriellaceae</taxon>
        <taxon>Georgenia</taxon>
    </lineage>
</organism>
<dbReference type="InterPro" id="IPR030678">
    <property type="entry name" value="Peptide/Ni-bd"/>
</dbReference>
<feature type="signal peptide" evidence="2">
    <location>
        <begin position="1"/>
        <end position="27"/>
    </location>
</feature>
<feature type="domain" description="Solute-binding protein family 5" evidence="3">
    <location>
        <begin position="108"/>
        <end position="462"/>
    </location>
</feature>
<reference evidence="5" key="1">
    <citation type="journal article" date="2019" name="Int. J. Syst. Evol. Microbiol.">
        <title>The Global Catalogue of Microorganisms (GCM) 10K type strain sequencing project: providing services to taxonomists for standard genome sequencing and annotation.</title>
        <authorList>
            <consortium name="The Broad Institute Genomics Platform"/>
            <consortium name="The Broad Institute Genome Sequencing Center for Infectious Disease"/>
            <person name="Wu L."/>
            <person name="Ma J."/>
        </authorList>
    </citation>
    <scope>NUCLEOTIDE SEQUENCE [LARGE SCALE GENOMIC DNA]</scope>
    <source>
        <strain evidence="5">JCM 3369</strain>
    </source>
</reference>
<accession>A0ABV9DC54</accession>
<dbReference type="Proteomes" id="UP001595955">
    <property type="component" value="Unassembled WGS sequence"/>
</dbReference>
<feature type="compositionally biased region" description="Low complexity" evidence="1">
    <location>
        <begin position="26"/>
        <end position="37"/>
    </location>
</feature>
<feature type="region of interest" description="Disordered" evidence="1">
    <location>
        <begin position="26"/>
        <end position="47"/>
    </location>
</feature>
<dbReference type="SUPFAM" id="SSF53850">
    <property type="entry name" value="Periplasmic binding protein-like II"/>
    <property type="match status" value="1"/>
</dbReference>
<keyword evidence="2" id="KW-0732">Signal</keyword>
<evidence type="ECO:0000313" key="4">
    <source>
        <dbReference type="EMBL" id="MFC4555630.1"/>
    </source>
</evidence>
<dbReference type="EMBL" id="JBHSGF010000006">
    <property type="protein sequence ID" value="MFC4555630.1"/>
    <property type="molecule type" value="Genomic_DNA"/>
</dbReference>
<dbReference type="Gene3D" id="3.40.190.10">
    <property type="entry name" value="Periplasmic binding protein-like II"/>
    <property type="match status" value="1"/>
</dbReference>
<evidence type="ECO:0000259" key="3">
    <source>
        <dbReference type="Pfam" id="PF00496"/>
    </source>
</evidence>
<dbReference type="RefSeq" id="WP_164471340.1">
    <property type="nucleotide sequence ID" value="NZ_CP033325.1"/>
</dbReference>
<evidence type="ECO:0000256" key="1">
    <source>
        <dbReference type="SAM" id="MobiDB-lite"/>
    </source>
</evidence>
<feature type="chain" id="PRO_5045102294" evidence="2">
    <location>
        <begin position="28"/>
        <end position="543"/>
    </location>
</feature>
<dbReference type="InterPro" id="IPR000914">
    <property type="entry name" value="SBP_5_dom"/>
</dbReference>
<protein>
    <submittedName>
        <fullName evidence="4">ABC transporter substrate-binding protein</fullName>
    </submittedName>
</protein>
<proteinExistence type="predicted"/>
<gene>
    <name evidence="4" type="ORF">ACFO3F_10265</name>
</gene>
<comment type="caution">
    <text evidence="4">The sequence shown here is derived from an EMBL/GenBank/DDBJ whole genome shotgun (WGS) entry which is preliminary data.</text>
</comment>
<dbReference type="PIRSF" id="PIRSF002741">
    <property type="entry name" value="MppA"/>
    <property type="match status" value="1"/>
</dbReference>
<keyword evidence="5" id="KW-1185">Reference proteome</keyword>
<evidence type="ECO:0000313" key="5">
    <source>
        <dbReference type="Proteomes" id="UP001595955"/>
    </source>
</evidence>
<name>A0ABV9DC54_9MICO</name>
<dbReference type="PROSITE" id="PS51257">
    <property type="entry name" value="PROKAR_LIPOPROTEIN"/>
    <property type="match status" value="1"/>
</dbReference>
<evidence type="ECO:0000256" key="2">
    <source>
        <dbReference type="SAM" id="SignalP"/>
    </source>
</evidence>
<dbReference type="Pfam" id="PF00496">
    <property type="entry name" value="SBP_bac_5"/>
    <property type="match status" value="1"/>
</dbReference>